<dbReference type="RefSeq" id="WP_278215863.1">
    <property type="nucleotide sequence ID" value="NZ_JAOWLP010000001.1"/>
</dbReference>
<comment type="caution">
    <text evidence="2">The sequence shown here is derived from an EMBL/GenBank/DDBJ whole genome shotgun (WGS) entry which is preliminary data.</text>
</comment>
<evidence type="ECO:0000259" key="1">
    <source>
        <dbReference type="Pfam" id="PF11195"/>
    </source>
</evidence>
<evidence type="ECO:0000313" key="2">
    <source>
        <dbReference type="EMBL" id="MDG4980293.1"/>
    </source>
</evidence>
<name>A0A9X4NAB0_9LACT</name>
<proteinExistence type="predicted"/>
<dbReference type="Pfam" id="PF11195">
    <property type="entry name" value="Tad2-like"/>
    <property type="match status" value="1"/>
</dbReference>
<gene>
    <name evidence="2" type="ORF">OGZ39_01275</name>
</gene>
<accession>A0A9X4NAB0</accession>
<dbReference type="EMBL" id="JAOWLP010000001">
    <property type="protein sequence ID" value="MDG4980293.1"/>
    <property type="molecule type" value="Genomic_DNA"/>
</dbReference>
<organism evidence="2 3">
    <name type="scientific">Lactococcus lactis</name>
    <dbReference type="NCBI Taxonomy" id="1358"/>
    <lineage>
        <taxon>Bacteria</taxon>
        <taxon>Bacillati</taxon>
        <taxon>Bacillota</taxon>
        <taxon>Bacilli</taxon>
        <taxon>Lactobacillales</taxon>
        <taxon>Streptococcaceae</taxon>
        <taxon>Lactococcus</taxon>
    </lineage>
</organism>
<evidence type="ECO:0000313" key="3">
    <source>
        <dbReference type="Proteomes" id="UP001152656"/>
    </source>
</evidence>
<reference evidence="2" key="2">
    <citation type="journal article" date="2023" name="Food Microbiol.">
        <title>Evaluation of the fermentation potential of lactic acid bacteria isolated from herbs, fruits and vegetables as starter cultures in nut-based milk alternatives.</title>
        <authorList>
            <person name="Huang W."/>
            <person name="Dong A."/>
            <person name="Pham H.T."/>
            <person name="Zhou C."/>
            <person name="Huo Z."/>
            <person name="Watjen A.P."/>
            <person name="Prakash S."/>
            <person name="Bang-Berthelsen C.H."/>
            <person name="Turner M.S."/>
        </authorList>
    </citation>
    <scope>NUCLEOTIDE SEQUENCE</scope>
    <source>
        <strain evidence="2">581</strain>
    </source>
</reference>
<dbReference type="AlphaFoldDB" id="A0A9X4NAB0"/>
<sequence length="91" mass="10395">MKFEEVLPLIKEGKKALRTGWNGRGMFVVRQKGYPQGINCNKQTAEAWGLNEGDLFIVRPYLQIKNSDGTHAMWVPSIGDIFAEDWQIVEK</sequence>
<feature type="domain" description="Thoeris anti-defense 2-like" evidence="1">
    <location>
        <begin position="1"/>
        <end position="89"/>
    </location>
</feature>
<protein>
    <submittedName>
        <fullName evidence="2">DUF2829 domain-containing protein</fullName>
    </submittedName>
</protein>
<dbReference type="Proteomes" id="UP001152656">
    <property type="component" value="Unassembled WGS sequence"/>
</dbReference>
<dbReference type="InterPro" id="IPR021361">
    <property type="entry name" value="Tad2-like_dom"/>
</dbReference>
<reference evidence="2" key="1">
    <citation type="submission" date="2022-10" db="EMBL/GenBank/DDBJ databases">
        <authorList>
            <person name="Turner M.S."/>
            <person name="Huang W."/>
        </authorList>
    </citation>
    <scope>NUCLEOTIDE SEQUENCE</scope>
    <source>
        <strain evidence="2">581</strain>
    </source>
</reference>